<keyword evidence="1" id="KW-0620">Polyamine biosynthesis</keyword>
<keyword evidence="3" id="KW-1185">Reference proteome</keyword>
<dbReference type="GO" id="GO:0008168">
    <property type="term" value="F:methyltransferase activity"/>
    <property type="evidence" value="ECO:0007669"/>
    <property type="project" value="UniProtKB-KW"/>
</dbReference>
<evidence type="ECO:0000313" key="2">
    <source>
        <dbReference type="EMBL" id="KAF3328881.1"/>
    </source>
</evidence>
<dbReference type="EMBL" id="SWLB01000015">
    <property type="protein sequence ID" value="KAF3328881.1"/>
    <property type="molecule type" value="Genomic_DNA"/>
</dbReference>
<accession>A0A833R2N4</accession>
<keyword evidence="2" id="KW-0489">Methyltransferase</keyword>
<dbReference type="PANTHER" id="PTHR43317:SF1">
    <property type="entry name" value="THERMOSPERMINE SYNTHASE ACAULIS5"/>
    <property type="match status" value="1"/>
</dbReference>
<comment type="caution">
    <text evidence="2">The sequence shown here is derived from an EMBL/GenBank/DDBJ whole genome shotgun (WGS) entry which is preliminary data.</text>
</comment>
<dbReference type="InterPro" id="IPR029063">
    <property type="entry name" value="SAM-dependent_MTases_sf"/>
</dbReference>
<evidence type="ECO:0000313" key="3">
    <source>
        <dbReference type="Proteomes" id="UP000623129"/>
    </source>
</evidence>
<evidence type="ECO:0000256" key="1">
    <source>
        <dbReference type="ARBA" id="ARBA00023115"/>
    </source>
</evidence>
<keyword evidence="2" id="KW-0808">Transferase</keyword>
<protein>
    <submittedName>
        <fullName evidence="2">Methyltransferase-like protein 13</fullName>
    </submittedName>
</protein>
<gene>
    <name evidence="2" type="ORF">FCM35_KLT05959</name>
</gene>
<dbReference type="SUPFAM" id="SSF53335">
    <property type="entry name" value="S-adenosyl-L-methionine-dependent methyltransferases"/>
    <property type="match status" value="1"/>
</dbReference>
<proteinExistence type="predicted"/>
<sequence>MEASMDFSELSPCRFQSFTFPNPNPPNHYSDPLRIAVLDSPVSPPQLQPPQSQTAVMLVPPGREHDWIFSTEAGHLHLLLSSSSPPFYRLVLIGSLPCSFPKTYTRLSPLPDKDPDPIQDSLVPLLLALSPKSAFDHGYIPQVPFLSFEDDALHILPVEVLEGPSVGEMILEDVVIQQFNSCSPEIRRRLRFKRMPNLIQTQVRLLPDLVVSSCSSSDLLSVLKSRSFQVELGSLVQPYLAPMVAGLSLIAKVSEEKVACEIRPSCLCVGVGGGALLMCLRTRLGFDVHGLETDSFVVEVAKKHFGLVGDEFLRISIGDGIEMIKRYAREKERGKLAKLPTSFDAIMVDLDSGDVISGVSAPPLEFIEKDVLLAVKLILCKTGVLVMNVIPPLDSGFFYRHLIGVLSDVFVELYKIDVEDNENFVIVATRSQVQTLPRESGKQFLRKLEEVIGQQLISSITKISSNGA</sequence>
<dbReference type="Proteomes" id="UP000623129">
    <property type="component" value="Unassembled WGS sequence"/>
</dbReference>
<dbReference type="GO" id="GO:0032259">
    <property type="term" value="P:methylation"/>
    <property type="evidence" value="ECO:0007669"/>
    <property type="project" value="UniProtKB-KW"/>
</dbReference>
<name>A0A833R2N4_9POAL</name>
<dbReference type="OrthoDB" id="411785at2759"/>
<dbReference type="Gene3D" id="3.40.50.150">
    <property type="entry name" value="Vaccinia Virus protein VP39"/>
    <property type="match status" value="1"/>
</dbReference>
<reference evidence="2" key="1">
    <citation type="submission" date="2020-01" db="EMBL/GenBank/DDBJ databases">
        <title>Genome sequence of Kobresia littledalei, the first chromosome-level genome in the family Cyperaceae.</title>
        <authorList>
            <person name="Qu G."/>
        </authorList>
    </citation>
    <scope>NUCLEOTIDE SEQUENCE</scope>
    <source>
        <strain evidence="2">C.B.Clarke</strain>
        <tissue evidence="2">Leaf</tissue>
    </source>
</reference>
<dbReference type="PANTHER" id="PTHR43317">
    <property type="entry name" value="THERMOSPERMINE SYNTHASE ACAULIS5"/>
    <property type="match status" value="1"/>
</dbReference>
<dbReference type="GO" id="GO:0006596">
    <property type="term" value="P:polyamine biosynthetic process"/>
    <property type="evidence" value="ECO:0007669"/>
    <property type="project" value="UniProtKB-KW"/>
</dbReference>
<dbReference type="AlphaFoldDB" id="A0A833R2N4"/>
<organism evidence="2 3">
    <name type="scientific">Carex littledalei</name>
    <dbReference type="NCBI Taxonomy" id="544730"/>
    <lineage>
        <taxon>Eukaryota</taxon>
        <taxon>Viridiplantae</taxon>
        <taxon>Streptophyta</taxon>
        <taxon>Embryophyta</taxon>
        <taxon>Tracheophyta</taxon>
        <taxon>Spermatophyta</taxon>
        <taxon>Magnoliopsida</taxon>
        <taxon>Liliopsida</taxon>
        <taxon>Poales</taxon>
        <taxon>Cyperaceae</taxon>
        <taxon>Cyperoideae</taxon>
        <taxon>Cariceae</taxon>
        <taxon>Carex</taxon>
        <taxon>Carex subgen. Euthyceras</taxon>
    </lineage>
</organism>